<proteinExistence type="predicted"/>
<comment type="caution">
    <text evidence="1">The sequence shown here is derived from an EMBL/GenBank/DDBJ whole genome shotgun (WGS) entry which is preliminary data.</text>
</comment>
<keyword evidence="2" id="KW-1185">Reference proteome</keyword>
<accession>A0A840FAL8</accession>
<dbReference type="RefSeq" id="WP_183986212.1">
    <property type="nucleotide sequence ID" value="NZ_JACIEV010000009.1"/>
</dbReference>
<evidence type="ECO:0000313" key="1">
    <source>
        <dbReference type="EMBL" id="MBB4155070.1"/>
    </source>
</evidence>
<gene>
    <name evidence="1" type="ORF">GGQ80_002987</name>
</gene>
<evidence type="ECO:0000313" key="2">
    <source>
        <dbReference type="Proteomes" id="UP000529795"/>
    </source>
</evidence>
<dbReference type="AlphaFoldDB" id="A0A840FAL8"/>
<reference evidence="1 2" key="1">
    <citation type="submission" date="2020-08" db="EMBL/GenBank/DDBJ databases">
        <title>Genomic Encyclopedia of Type Strains, Phase IV (KMG-IV): sequencing the most valuable type-strain genomes for metagenomic binning, comparative biology and taxonomic classification.</title>
        <authorList>
            <person name="Goeker M."/>
        </authorList>
    </citation>
    <scope>NUCLEOTIDE SEQUENCE [LARGE SCALE GENOMIC DNA]</scope>
    <source>
        <strain evidence="1 2">YC6723</strain>
    </source>
</reference>
<protein>
    <submittedName>
        <fullName evidence="1">Uncharacterized protein</fullName>
    </submittedName>
</protein>
<organism evidence="1 2">
    <name type="scientific">Sphingomonas jinjuensis</name>
    <dbReference type="NCBI Taxonomy" id="535907"/>
    <lineage>
        <taxon>Bacteria</taxon>
        <taxon>Pseudomonadati</taxon>
        <taxon>Pseudomonadota</taxon>
        <taxon>Alphaproteobacteria</taxon>
        <taxon>Sphingomonadales</taxon>
        <taxon>Sphingomonadaceae</taxon>
        <taxon>Sphingomonas</taxon>
    </lineage>
</organism>
<name>A0A840FAL8_9SPHN</name>
<dbReference type="Proteomes" id="UP000529795">
    <property type="component" value="Unassembled WGS sequence"/>
</dbReference>
<sequence>MANNPTVARWTAVAPPKPRPASGTYVTAMQAAAFRSYMQTHSESETARQLGLSQIRTRELLVQYERNLLRDAGLSPPSLKEMLKGDISTRFQISRDLRNGRPASHARAVAMPVPAVPATGEAADGWRHVEPPSSGVRRFVVTSARADATVHGGFMRNLEAYAGHHGAELVVAALGPRSGAERGLVREPIDFAGRLDLRADIMPPMVSRMPLEGLQHLSPGRWAAFPHASQQLESLPRIGRLPPRVHLTTGAATAHGDPARRTPARLGALVVEMLPDGRVLARTISTSASGDGSFHDLDERVSKGRVATGLRVAGLVAGDLHHPRCDPTVVTATWGSNDGDDGLVARLRPHAQVLHDVCDMRARSHHERRDAHARFAHHVRGTGDVRAELASTAAFLERIRLADGVTAVVHSNHDEHLLRWLREADHRSDLLNAEFQLDRERALLARIRSGADTDTFFAETLRSLSKDGLDGVRFLSDGDTFPIGGVECGVHGHAGPDGTRGSVGAFERLGIDMVLGHFHRPLARGGLHVSGVCQLDLGYARGPSSWAIAHVVVHHDGSRQHVFLDGDRFAA</sequence>
<dbReference type="EMBL" id="JACIEV010000009">
    <property type="protein sequence ID" value="MBB4155070.1"/>
    <property type="molecule type" value="Genomic_DNA"/>
</dbReference>